<evidence type="ECO:0000313" key="2">
    <source>
        <dbReference type="EMBL" id="ORY39105.1"/>
    </source>
</evidence>
<dbReference type="STRING" id="329046.A0A1Y2BYF9"/>
<dbReference type="GO" id="GO:0005739">
    <property type="term" value="C:mitochondrion"/>
    <property type="evidence" value="ECO:0007669"/>
    <property type="project" value="TreeGrafter"/>
</dbReference>
<organism evidence="2 3">
    <name type="scientific">Rhizoclosmatium globosum</name>
    <dbReference type="NCBI Taxonomy" id="329046"/>
    <lineage>
        <taxon>Eukaryota</taxon>
        <taxon>Fungi</taxon>
        <taxon>Fungi incertae sedis</taxon>
        <taxon>Chytridiomycota</taxon>
        <taxon>Chytridiomycota incertae sedis</taxon>
        <taxon>Chytridiomycetes</taxon>
        <taxon>Chytridiales</taxon>
        <taxon>Chytriomycetaceae</taxon>
        <taxon>Rhizoclosmatium</taxon>
    </lineage>
</organism>
<dbReference type="GO" id="GO:0005525">
    <property type="term" value="F:GTP binding"/>
    <property type="evidence" value="ECO:0007669"/>
    <property type="project" value="InterPro"/>
</dbReference>
<accession>A0A1Y2BYF9</accession>
<dbReference type="AlphaFoldDB" id="A0A1Y2BYF9"/>
<reference evidence="2 3" key="1">
    <citation type="submission" date="2016-07" db="EMBL/GenBank/DDBJ databases">
        <title>Pervasive Adenine N6-methylation of Active Genes in Fungi.</title>
        <authorList>
            <consortium name="DOE Joint Genome Institute"/>
            <person name="Mondo S.J."/>
            <person name="Dannebaum R.O."/>
            <person name="Kuo R.C."/>
            <person name="Labutti K."/>
            <person name="Haridas S."/>
            <person name="Kuo A."/>
            <person name="Salamov A."/>
            <person name="Ahrendt S.R."/>
            <person name="Lipzen A."/>
            <person name="Sullivan W."/>
            <person name="Andreopoulos W.B."/>
            <person name="Clum A."/>
            <person name="Lindquist E."/>
            <person name="Daum C."/>
            <person name="Ramamoorthy G.K."/>
            <person name="Gryganskyi A."/>
            <person name="Culley D."/>
            <person name="Magnuson J.K."/>
            <person name="James T.Y."/>
            <person name="O'Malley M.A."/>
            <person name="Stajich J.E."/>
            <person name="Spatafora J.W."/>
            <person name="Visel A."/>
            <person name="Grigoriev I.V."/>
        </authorList>
    </citation>
    <scope>NUCLEOTIDE SEQUENCE [LARGE SCALE GENOMIC DNA]</scope>
    <source>
        <strain evidence="2 3">JEL800</strain>
    </source>
</reference>
<dbReference type="EMBL" id="MCGO01000041">
    <property type="protein sequence ID" value="ORY39105.1"/>
    <property type="molecule type" value="Genomic_DNA"/>
</dbReference>
<name>A0A1Y2BYF9_9FUNG</name>
<dbReference type="InterPro" id="IPR006073">
    <property type="entry name" value="GTP-bd"/>
</dbReference>
<dbReference type="Proteomes" id="UP000193642">
    <property type="component" value="Unassembled WGS sequence"/>
</dbReference>
<gene>
    <name evidence="2" type="ORF">BCR33DRAFT_853664</name>
</gene>
<protein>
    <recommendedName>
        <fullName evidence="1">G domain-containing protein</fullName>
    </recommendedName>
</protein>
<comment type="caution">
    <text evidence="2">The sequence shown here is derived from an EMBL/GenBank/DDBJ whole genome shotgun (WGS) entry which is preliminary data.</text>
</comment>
<dbReference type="SUPFAM" id="SSF52540">
    <property type="entry name" value="P-loop containing nucleoside triphosphate hydrolases"/>
    <property type="match status" value="1"/>
</dbReference>
<evidence type="ECO:0000313" key="3">
    <source>
        <dbReference type="Proteomes" id="UP000193642"/>
    </source>
</evidence>
<dbReference type="InterPro" id="IPR050896">
    <property type="entry name" value="Mito_lipid_metab_GTPase"/>
</dbReference>
<dbReference type="PANTHER" id="PTHR46434">
    <property type="entry name" value="GENETIC INTERACTOR OF PROHIBITINS 3, MITOCHONDRIAL"/>
    <property type="match status" value="1"/>
</dbReference>
<proteinExistence type="predicted"/>
<dbReference type="OrthoDB" id="1696305at2759"/>
<evidence type="ECO:0000259" key="1">
    <source>
        <dbReference type="Pfam" id="PF01926"/>
    </source>
</evidence>
<keyword evidence="3" id="KW-1185">Reference proteome</keyword>
<feature type="domain" description="G" evidence="1">
    <location>
        <begin position="285"/>
        <end position="372"/>
    </location>
</feature>
<dbReference type="InterPro" id="IPR027417">
    <property type="entry name" value="P-loop_NTPase"/>
</dbReference>
<dbReference type="Gene3D" id="3.40.50.300">
    <property type="entry name" value="P-loop containing nucleotide triphosphate hydrolases"/>
    <property type="match status" value="1"/>
</dbReference>
<sequence length="543" mass="59846">MNRVRISSKLLFPLSRLPRTCPARIHEFNAVLQVARLQRYPLVELTSRSFSTPRTCSGCGAPFHQSTPATPGFISGKLVNPQKPPLSVHKLPSVVPTSHLDSNKELAEGLTPRELKALLQKEKDEKPQVVCQYCHDLKAYNKTSLPPRPDTAKMLQRHLRSIPNNISVLVIDSADIPGSMLSNEIPELRNSKAVIVALNKIDLLKNIKGDVNGGISKLIKWVQKKVEKDISLLETSQPESESDSPIVPKPTTVEVIPISSKTGDGVLNLIDYINKHRVYHPTSDVTLIGRPNAGKSRLINAITALGNGETPNHKNTDSIYPGTTVGVVSRPLSSFGILFNFPLKLIDSLPPGTPRPMYSNVIGNLYDTPGLFSPNLAQITELLTPQELSKAVTKAPFNPRKAIPLIPGKSCFLGALARIDYISGFKNTKIGIVPFMHDQVPIHVCRSKRVEELWENAGEYPDILFPPLKKNRVDLLAPTGMHFITRIDMTKTAQWKQKKMFDVAVGGIGWVRVENVPDDGVVEVWGLVKGSSVVVRDPFFTGE</sequence>
<dbReference type="PANTHER" id="PTHR46434:SF1">
    <property type="entry name" value="GENETIC INTERACTOR OF PROHIBITINS 3, MITOCHONDRIAL"/>
    <property type="match status" value="1"/>
</dbReference>
<dbReference type="Pfam" id="PF01926">
    <property type="entry name" value="MMR_HSR1"/>
    <property type="match status" value="1"/>
</dbReference>